<evidence type="ECO:0000313" key="1">
    <source>
        <dbReference type="EMBL" id="OXB01123.1"/>
    </source>
</evidence>
<evidence type="ECO:0000313" key="2">
    <source>
        <dbReference type="Proteomes" id="UP000198336"/>
    </source>
</evidence>
<comment type="caution">
    <text evidence="1">The sequence shown here is derived from an EMBL/GenBank/DDBJ whole genome shotgun (WGS) entry which is preliminary data.</text>
</comment>
<evidence type="ECO:0008006" key="3">
    <source>
        <dbReference type="Google" id="ProtNLM"/>
    </source>
</evidence>
<reference evidence="1 2" key="1">
    <citation type="submission" date="2016-11" db="EMBL/GenBank/DDBJ databases">
        <title>Whole genomes of Flavobacteriaceae.</title>
        <authorList>
            <person name="Stine C."/>
            <person name="Li C."/>
            <person name="Tadesse D."/>
        </authorList>
    </citation>
    <scope>NUCLEOTIDE SEQUENCE [LARGE SCALE GENOMIC DNA]</scope>
    <source>
        <strain evidence="1 2">CCUG 59446</strain>
    </source>
</reference>
<dbReference type="Proteomes" id="UP000198336">
    <property type="component" value="Unassembled WGS sequence"/>
</dbReference>
<proteinExistence type="predicted"/>
<keyword evidence="2" id="KW-1185">Reference proteome</keyword>
<dbReference type="RefSeq" id="WP_089053397.1">
    <property type="nucleotide sequence ID" value="NZ_JBGGGN010000001.1"/>
</dbReference>
<protein>
    <recommendedName>
        <fullName evidence="3">TonB-dependent receptor plug domain-containing protein</fullName>
    </recommendedName>
</protein>
<dbReference type="EMBL" id="MUHA01000007">
    <property type="protein sequence ID" value="OXB01123.1"/>
    <property type="molecule type" value="Genomic_DNA"/>
</dbReference>
<dbReference type="AlphaFoldDB" id="A0A226I4I2"/>
<organism evidence="1 2">
    <name type="scientific">Flavobacterium oncorhynchi</name>
    <dbReference type="NCBI Taxonomy" id="728056"/>
    <lineage>
        <taxon>Bacteria</taxon>
        <taxon>Pseudomonadati</taxon>
        <taxon>Bacteroidota</taxon>
        <taxon>Flavobacteriia</taxon>
        <taxon>Flavobacteriales</taxon>
        <taxon>Flavobacteriaceae</taxon>
        <taxon>Flavobacterium</taxon>
    </lineage>
</organism>
<gene>
    <name evidence="1" type="ORF">B0A75_06025</name>
</gene>
<sequence>MKKKNLAIAIISLLSFSMYSQNRYELQDEGAEKLYLSDTIISLAKNKTITNQPIVVIDGKPYRFQDLEKEKIQLHKDEIKKIVPLERQIGINIYGNFAEAGVLIITTNKQTK</sequence>
<accession>A0A226I4I2</accession>
<name>A0A226I4I2_9FLAO</name>